<feature type="transmembrane region" description="Helical" evidence="7">
    <location>
        <begin position="273"/>
        <end position="292"/>
    </location>
</feature>
<keyword evidence="6 7" id="KW-0472">Membrane</keyword>
<dbReference type="RefSeq" id="WP_370596215.1">
    <property type="nucleotide sequence ID" value="NZ_JALBUR010000018.1"/>
</dbReference>
<evidence type="ECO:0000259" key="8">
    <source>
        <dbReference type="PROSITE" id="PS50893"/>
    </source>
</evidence>
<evidence type="ECO:0000256" key="3">
    <source>
        <dbReference type="ARBA" id="ARBA00022741"/>
    </source>
</evidence>
<evidence type="ECO:0000256" key="6">
    <source>
        <dbReference type="ARBA" id="ARBA00023136"/>
    </source>
</evidence>
<dbReference type="CDD" id="cd07346">
    <property type="entry name" value="ABC_6TM_exporters"/>
    <property type="match status" value="1"/>
</dbReference>
<dbReference type="SUPFAM" id="SSF52540">
    <property type="entry name" value="P-loop containing nucleoside triphosphate hydrolases"/>
    <property type="match status" value="1"/>
</dbReference>
<feature type="domain" description="ABC transporter" evidence="8">
    <location>
        <begin position="338"/>
        <end position="568"/>
    </location>
</feature>
<dbReference type="Pfam" id="PF00664">
    <property type="entry name" value="ABC_membrane"/>
    <property type="match status" value="1"/>
</dbReference>
<feature type="transmembrane region" description="Helical" evidence="7">
    <location>
        <begin position="21"/>
        <end position="43"/>
    </location>
</feature>
<dbReference type="GO" id="GO:0016887">
    <property type="term" value="F:ATP hydrolysis activity"/>
    <property type="evidence" value="ECO:0007669"/>
    <property type="project" value="InterPro"/>
</dbReference>
<dbReference type="Pfam" id="PF00005">
    <property type="entry name" value="ABC_tran"/>
    <property type="match status" value="1"/>
</dbReference>
<proteinExistence type="predicted"/>
<dbReference type="SUPFAM" id="SSF90123">
    <property type="entry name" value="ABC transporter transmembrane region"/>
    <property type="match status" value="1"/>
</dbReference>
<organism evidence="10 11">
    <name type="scientific">Grylomicrobium aquisgranensis</name>
    <dbReference type="NCBI Taxonomy" id="2926318"/>
    <lineage>
        <taxon>Bacteria</taxon>
        <taxon>Bacillati</taxon>
        <taxon>Bacillota</taxon>
        <taxon>Erysipelotrichia</taxon>
        <taxon>Erysipelotrichales</taxon>
        <taxon>Erysipelotrichaceae</taxon>
        <taxon>Grylomicrobium</taxon>
    </lineage>
</organism>
<dbReference type="InterPro" id="IPR003593">
    <property type="entry name" value="AAA+_ATPase"/>
</dbReference>
<evidence type="ECO:0000256" key="1">
    <source>
        <dbReference type="ARBA" id="ARBA00004651"/>
    </source>
</evidence>
<comment type="subcellular location">
    <subcellularLocation>
        <location evidence="1">Cell membrane</location>
        <topology evidence="1">Multi-pass membrane protein</topology>
    </subcellularLocation>
</comment>
<dbReference type="EMBL" id="JALBUR010000018">
    <property type="protein sequence ID" value="MDX8419966.1"/>
    <property type="molecule type" value="Genomic_DNA"/>
</dbReference>
<protein>
    <submittedName>
        <fullName evidence="10">ABC transporter ATP-binding protein/permease</fullName>
    </submittedName>
</protein>
<accession>A0AB35U5J9</accession>
<dbReference type="Proteomes" id="UP001286174">
    <property type="component" value="Unassembled WGS sequence"/>
</dbReference>
<dbReference type="InterPro" id="IPR027417">
    <property type="entry name" value="P-loop_NTPase"/>
</dbReference>
<dbReference type="InterPro" id="IPR036640">
    <property type="entry name" value="ABC1_TM_sf"/>
</dbReference>
<dbReference type="GO" id="GO:0005886">
    <property type="term" value="C:plasma membrane"/>
    <property type="evidence" value="ECO:0007669"/>
    <property type="project" value="UniProtKB-SubCell"/>
</dbReference>
<dbReference type="SMART" id="SM00382">
    <property type="entry name" value="AAA"/>
    <property type="match status" value="1"/>
</dbReference>
<gene>
    <name evidence="10" type="ORF">MOZ60_07640</name>
</gene>
<keyword evidence="5 7" id="KW-1133">Transmembrane helix</keyword>
<dbReference type="InterPro" id="IPR011527">
    <property type="entry name" value="ABC1_TM_dom"/>
</dbReference>
<name>A0AB35U5J9_9FIRM</name>
<feature type="domain" description="ABC transmembrane type-1" evidence="9">
    <location>
        <begin position="25"/>
        <end position="310"/>
    </location>
</feature>
<keyword evidence="3" id="KW-0547">Nucleotide-binding</keyword>
<feature type="transmembrane region" description="Helical" evidence="7">
    <location>
        <begin position="246"/>
        <end position="267"/>
    </location>
</feature>
<dbReference type="Gene3D" id="3.40.50.300">
    <property type="entry name" value="P-loop containing nucleotide triphosphate hydrolases"/>
    <property type="match status" value="1"/>
</dbReference>
<dbReference type="InterPro" id="IPR039421">
    <property type="entry name" value="Type_1_exporter"/>
</dbReference>
<comment type="caution">
    <text evidence="10">The sequence shown here is derived from an EMBL/GenBank/DDBJ whole genome shotgun (WGS) entry which is preliminary data.</text>
</comment>
<dbReference type="PROSITE" id="PS50893">
    <property type="entry name" value="ABC_TRANSPORTER_2"/>
    <property type="match status" value="1"/>
</dbReference>
<sequence length="577" mass="64227">MKRKEQFDPQKISSYFLHEKKLLMIITITGLIYNIGLLAGPYYEGQLAQTLLEILKGNETGMAMVSLAITYLAVTAIVQISRFFKRLYVRKFANAINRQMKHILYGNLLKIPKAKAGTKDTGGMITRAVSDVDACAEGMRKFTTEVFDTGVALISYVVMLAVYRWQLALLCLITPPVSYLLAQKMKTVVQKWNARARESADQLSAATMDRSVNAMTYRIAGQEGNMNTRYEQSLQAYEAANTKADVLVNALPPLYQCITAVSVLFILFDGSKLIHAGIWNIAAFTTFLSCYAKMALKSSKAAALFNSVQKAQVSWHRIKPLLKRTSPEPQSTADTHSIRIHDLSFAYPGAPVLLHDISLQAEPGQMIGITGQIASGKSTFGRLFLNEFPYEGSLRYGNRELRDMSVDEIHSLSGYLGHDPELFSASIADNIQLGDESVDVMKYLKLVCLDQEVLAMPDGVNTMVGSSGMRLSGGQGQRLALARTLAHPRPILILDDPFSALDRSTELEIFANLQAYRKDRIIFLISHRLYVFPEMDQVIWLENGSAQASVHDALVQNNPEYKRLYEVQAGGSDHEQK</sequence>
<dbReference type="PROSITE" id="PS50929">
    <property type="entry name" value="ABC_TM1F"/>
    <property type="match status" value="1"/>
</dbReference>
<keyword evidence="11" id="KW-1185">Reference proteome</keyword>
<dbReference type="GO" id="GO:0005524">
    <property type="term" value="F:ATP binding"/>
    <property type="evidence" value="ECO:0007669"/>
    <property type="project" value="UniProtKB-KW"/>
</dbReference>
<dbReference type="InterPro" id="IPR003439">
    <property type="entry name" value="ABC_transporter-like_ATP-bd"/>
</dbReference>
<evidence type="ECO:0000256" key="2">
    <source>
        <dbReference type="ARBA" id="ARBA00022692"/>
    </source>
</evidence>
<evidence type="ECO:0000256" key="4">
    <source>
        <dbReference type="ARBA" id="ARBA00022840"/>
    </source>
</evidence>
<dbReference type="CDD" id="cd03228">
    <property type="entry name" value="ABCC_MRP_Like"/>
    <property type="match status" value="1"/>
</dbReference>
<keyword evidence="2 7" id="KW-0812">Transmembrane</keyword>
<dbReference type="PANTHER" id="PTHR43394:SF1">
    <property type="entry name" value="ATP-BINDING CASSETTE SUB-FAMILY B MEMBER 10, MITOCHONDRIAL"/>
    <property type="match status" value="1"/>
</dbReference>
<dbReference type="AlphaFoldDB" id="A0AB35U5J9"/>
<reference evidence="10 11" key="1">
    <citation type="submission" date="2022-03" db="EMBL/GenBank/DDBJ databases">
        <title>Novel taxa within the pig intestine.</title>
        <authorList>
            <person name="Wylensek D."/>
            <person name="Bishof K."/>
            <person name="Afrizal A."/>
            <person name="Clavel T."/>
        </authorList>
    </citation>
    <scope>NUCLEOTIDE SEQUENCE [LARGE SCALE GENOMIC DNA]</scope>
    <source>
        <strain evidence="10 11">CLA-KB-P133</strain>
    </source>
</reference>
<feature type="transmembrane region" description="Helical" evidence="7">
    <location>
        <begin position="63"/>
        <end position="84"/>
    </location>
</feature>
<evidence type="ECO:0000256" key="7">
    <source>
        <dbReference type="SAM" id="Phobius"/>
    </source>
</evidence>
<dbReference type="Gene3D" id="1.20.1560.10">
    <property type="entry name" value="ABC transporter type 1, transmembrane domain"/>
    <property type="match status" value="1"/>
</dbReference>
<evidence type="ECO:0000259" key="9">
    <source>
        <dbReference type="PROSITE" id="PS50929"/>
    </source>
</evidence>
<keyword evidence="4 10" id="KW-0067">ATP-binding</keyword>
<evidence type="ECO:0000313" key="11">
    <source>
        <dbReference type="Proteomes" id="UP001286174"/>
    </source>
</evidence>
<dbReference type="GO" id="GO:0015421">
    <property type="term" value="F:ABC-type oligopeptide transporter activity"/>
    <property type="evidence" value="ECO:0007669"/>
    <property type="project" value="TreeGrafter"/>
</dbReference>
<evidence type="ECO:0000313" key="10">
    <source>
        <dbReference type="EMBL" id="MDX8419966.1"/>
    </source>
</evidence>
<evidence type="ECO:0000256" key="5">
    <source>
        <dbReference type="ARBA" id="ARBA00022989"/>
    </source>
</evidence>
<dbReference type="PANTHER" id="PTHR43394">
    <property type="entry name" value="ATP-DEPENDENT PERMEASE MDL1, MITOCHONDRIAL"/>
    <property type="match status" value="1"/>
</dbReference>